<dbReference type="PANTHER" id="PTHR43711:SF31">
    <property type="entry name" value="HISTIDINE KINASE"/>
    <property type="match status" value="1"/>
</dbReference>
<evidence type="ECO:0000256" key="10">
    <source>
        <dbReference type="ARBA" id="ARBA00023012"/>
    </source>
</evidence>
<evidence type="ECO:0000256" key="5">
    <source>
        <dbReference type="ARBA" id="ARBA00022553"/>
    </source>
</evidence>
<dbReference type="InterPro" id="IPR005467">
    <property type="entry name" value="His_kinase_dom"/>
</dbReference>
<dbReference type="SUPFAM" id="SSF47384">
    <property type="entry name" value="Homodimeric domain of signal transducing histidine kinase"/>
    <property type="match status" value="1"/>
</dbReference>
<feature type="coiled-coil region" evidence="12">
    <location>
        <begin position="52"/>
        <end position="89"/>
    </location>
</feature>
<dbReference type="GO" id="GO:0005524">
    <property type="term" value="F:ATP binding"/>
    <property type="evidence" value="ECO:0007669"/>
    <property type="project" value="UniProtKB-KW"/>
</dbReference>
<evidence type="ECO:0000259" key="14">
    <source>
        <dbReference type="PROSITE" id="PS50109"/>
    </source>
</evidence>
<comment type="caution">
    <text evidence="15">The sequence shown here is derived from an EMBL/GenBank/DDBJ whole genome shotgun (WGS) entry which is preliminary data.</text>
</comment>
<dbReference type="InterPro" id="IPR036097">
    <property type="entry name" value="HisK_dim/P_sf"/>
</dbReference>
<dbReference type="Gene3D" id="3.30.565.10">
    <property type="entry name" value="Histidine kinase-like ATPase, C-terminal domain"/>
    <property type="match status" value="1"/>
</dbReference>
<feature type="domain" description="Histidine kinase" evidence="14">
    <location>
        <begin position="96"/>
        <end position="322"/>
    </location>
</feature>
<keyword evidence="7" id="KW-0547">Nucleotide-binding</keyword>
<dbReference type="Gene3D" id="1.10.287.130">
    <property type="match status" value="1"/>
</dbReference>
<keyword evidence="8" id="KW-0418">Kinase</keyword>
<keyword evidence="13" id="KW-1133">Transmembrane helix</keyword>
<dbReference type="Proteomes" id="UP000177140">
    <property type="component" value="Unassembled WGS sequence"/>
</dbReference>
<evidence type="ECO:0000313" key="16">
    <source>
        <dbReference type="Proteomes" id="UP000177140"/>
    </source>
</evidence>
<dbReference type="PROSITE" id="PS50109">
    <property type="entry name" value="HIS_KIN"/>
    <property type="match status" value="1"/>
</dbReference>
<keyword evidence="12" id="KW-0175">Coiled coil</keyword>
<dbReference type="InterPro" id="IPR036890">
    <property type="entry name" value="HATPase_C_sf"/>
</dbReference>
<dbReference type="InterPro" id="IPR003594">
    <property type="entry name" value="HATPase_dom"/>
</dbReference>
<dbReference type="Pfam" id="PF00512">
    <property type="entry name" value="HisKA"/>
    <property type="match status" value="1"/>
</dbReference>
<evidence type="ECO:0000256" key="4">
    <source>
        <dbReference type="ARBA" id="ARBA00022475"/>
    </source>
</evidence>
<name>A0A1G2QQP7_9BACT</name>
<evidence type="ECO:0000256" key="7">
    <source>
        <dbReference type="ARBA" id="ARBA00022741"/>
    </source>
</evidence>
<sequence length="323" mass="35298">MSLETLLNSAVAPVLVPAFLLAIGFVLGWFFQNKKSYVSALIHEAKFKATQIDKLEKANQDLAATTRALSSKEFELINANRRLRELENAKSKFVSVTTHQLRTPLAGIKWTFNMLQAGQLGVISAEQKEFIDKGVDSTQKMIQIVNDLLHIDLQGDGTADLLTLEPVDISALVEEVAAEFFSPAGSKKINLTVAKPAGALPPIMADRSKIKIALENLVDNAIKYTPIAGQVTVTISDKNLNSVNHNIELSVRDSGIGISPNDQPKIFQKFFRSTGAVSVEPDGSGLGLYIVKDIIEKHHGSVWFESTIGQGTTFYLVLPLKQK</sequence>
<organism evidence="15 16">
    <name type="scientific">Candidatus Vogelbacteria bacterium RIFOXYD2_FULL_44_9</name>
    <dbReference type="NCBI Taxonomy" id="1802441"/>
    <lineage>
        <taxon>Bacteria</taxon>
        <taxon>Candidatus Vogeliibacteriota</taxon>
    </lineage>
</organism>
<dbReference type="GO" id="GO:0005886">
    <property type="term" value="C:plasma membrane"/>
    <property type="evidence" value="ECO:0007669"/>
    <property type="project" value="UniProtKB-SubCell"/>
</dbReference>
<dbReference type="AlphaFoldDB" id="A0A1G2QQP7"/>
<dbReference type="PRINTS" id="PR00344">
    <property type="entry name" value="BCTRLSENSOR"/>
</dbReference>
<evidence type="ECO:0000256" key="2">
    <source>
        <dbReference type="ARBA" id="ARBA00004236"/>
    </source>
</evidence>
<evidence type="ECO:0000256" key="12">
    <source>
        <dbReference type="SAM" id="Coils"/>
    </source>
</evidence>
<dbReference type="SUPFAM" id="SSF55874">
    <property type="entry name" value="ATPase domain of HSP90 chaperone/DNA topoisomerase II/histidine kinase"/>
    <property type="match status" value="1"/>
</dbReference>
<gene>
    <name evidence="15" type="ORF">A2556_01155</name>
</gene>
<evidence type="ECO:0000256" key="9">
    <source>
        <dbReference type="ARBA" id="ARBA00022840"/>
    </source>
</evidence>
<proteinExistence type="predicted"/>
<dbReference type="EMBL" id="MHTM01000003">
    <property type="protein sequence ID" value="OHA62833.1"/>
    <property type="molecule type" value="Genomic_DNA"/>
</dbReference>
<keyword evidence="5" id="KW-0597">Phosphoprotein</keyword>
<protein>
    <recommendedName>
        <fullName evidence="3">histidine kinase</fullName>
        <ecNumber evidence="3">2.7.13.3</ecNumber>
    </recommendedName>
</protein>
<keyword evidence="11 13" id="KW-0472">Membrane</keyword>
<keyword evidence="6" id="KW-0808">Transferase</keyword>
<dbReference type="InterPro" id="IPR003661">
    <property type="entry name" value="HisK_dim/P_dom"/>
</dbReference>
<evidence type="ECO:0000313" key="15">
    <source>
        <dbReference type="EMBL" id="OHA62833.1"/>
    </source>
</evidence>
<comment type="catalytic activity">
    <reaction evidence="1">
        <text>ATP + protein L-histidine = ADP + protein N-phospho-L-histidine.</text>
        <dbReference type="EC" id="2.7.13.3"/>
    </reaction>
</comment>
<evidence type="ECO:0000256" key="1">
    <source>
        <dbReference type="ARBA" id="ARBA00000085"/>
    </source>
</evidence>
<dbReference type="EC" id="2.7.13.3" evidence="3"/>
<dbReference type="SMART" id="SM00388">
    <property type="entry name" value="HisKA"/>
    <property type="match status" value="1"/>
</dbReference>
<keyword evidence="13" id="KW-0812">Transmembrane</keyword>
<keyword evidence="4" id="KW-1003">Cell membrane</keyword>
<evidence type="ECO:0000256" key="13">
    <source>
        <dbReference type="SAM" id="Phobius"/>
    </source>
</evidence>
<evidence type="ECO:0000256" key="11">
    <source>
        <dbReference type="ARBA" id="ARBA00023136"/>
    </source>
</evidence>
<dbReference type="InterPro" id="IPR050736">
    <property type="entry name" value="Sensor_HK_Regulatory"/>
</dbReference>
<dbReference type="Pfam" id="PF02518">
    <property type="entry name" value="HATPase_c"/>
    <property type="match status" value="1"/>
</dbReference>
<reference evidence="15 16" key="1">
    <citation type="journal article" date="2016" name="Nat. Commun.">
        <title>Thousands of microbial genomes shed light on interconnected biogeochemical processes in an aquifer system.</title>
        <authorList>
            <person name="Anantharaman K."/>
            <person name="Brown C.T."/>
            <person name="Hug L.A."/>
            <person name="Sharon I."/>
            <person name="Castelle C.J."/>
            <person name="Probst A.J."/>
            <person name="Thomas B.C."/>
            <person name="Singh A."/>
            <person name="Wilkins M.J."/>
            <person name="Karaoz U."/>
            <person name="Brodie E.L."/>
            <person name="Williams K.H."/>
            <person name="Hubbard S.S."/>
            <person name="Banfield J.F."/>
        </authorList>
    </citation>
    <scope>NUCLEOTIDE SEQUENCE [LARGE SCALE GENOMIC DNA]</scope>
</reference>
<accession>A0A1G2QQP7</accession>
<dbReference type="SMART" id="SM00387">
    <property type="entry name" value="HATPase_c"/>
    <property type="match status" value="1"/>
</dbReference>
<evidence type="ECO:0000256" key="6">
    <source>
        <dbReference type="ARBA" id="ARBA00022679"/>
    </source>
</evidence>
<dbReference type="GO" id="GO:0000155">
    <property type="term" value="F:phosphorelay sensor kinase activity"/>
    <property type="evidence" value="ECO:0007669"/>
    <property type="project" value="InterPro"/>
</dbReference>
<dbReference type="FunFam" id="3.30.565.10:FF:000023">
    <property type="entry name" value="PAS domain-containing sensor histidine kinase"/>
    <property type="match status" value="1"/>
</dbReference>
<keyword evidence="10" id="KW-0902">Two-component regulatory system</keyword>
<dbReference type="PANTHER" id="PTHR43711">
    <property type="entry name" value="TWO-COMPONENT HISTIDINE KINASE"/>
    <property type="match status" value="1"/>
</dbReference>
<comment type="subcellular location">
    <subcellularLocation>
        <location evidence="2">Cell membrane</location>
    </subcellularLocation>
</comment>
<keyword evidence="9" id="KW-0067">ATP-binding</keyword>
<feature type="transmembrane region" description="Helical" evidence="13">
    <location>
        <begin position="6"/>
        <end position="31"/>
    </location>
</feature>
<dbReference type="CDD" id="cd00082">
    <property type="entry name" value="HisKA"/>
    <property type="match status" value="1"/>
</dbReference>
<evidence type="ECO:0000256" key="3">
    <source>
        <dbReference type="ARBA" id="ARBA00012438"/>
    </source>
</evidence>
<dbReference type="InterPro" id="IPR004358">
    <property type="entry name" value="Sig_transdc_His_kin-like_C"/>
</dbReference>
<evidence type="ECO:0000256" key="8">
    <source>
        <dbReference type="ARBA" id="ARBA00022777"/>
    </source>
</evidence>